<feature type="domain" description="Protein-glutamine gamma-glutamyltransferase-like C-terminal" evidence="3">
    <location>
        <begin position="532"/>
        <end position="600"/>
    </location>
</feature>
<sequence>MNIPIWSQNVQRFLALAMFACVSWAFGEMLVSFGARPARAISTALLALLVFSAGVLLGGRQAGRHYRRYTDYSVVDWALLLVPLILLLKLLPTLLENPASAVAEVASWAAEPWRFWDVALVWSLLLVFLVWDYSVRIAEQLGFLTFQPGEVPSGAAGGAAGASTNIAPLPAEIAQVYPWSRPAASAGGVTTDTPAADATDGAEEDAEDAAPTPSPRRRSYDQSPFRFASHAVAWRKLMWSFLNGGFAVLIFAGLSLVSVDDLGNSNRPEVGGVIPSVLLYYVLGLVLASQTSLDRLRADWLRTGATVQVGLSRRWLSYGLALMLAALVVAVLLPTSFTDRAADQLPGAWGALWLVTWPFRFVLGGVFGAIGWVFAHIAAFLFAPIAGLLPQGTADVAPGQTLARPTPAPADPVQDAFPSLLSRLVFGFLLYVLPLAVAAYAIWNTWRKRREVWHGLRATGRDVWELVRGAMLDLLALLWRFFGVVSPSFLERAPAAIRERLRRRAAATRGAASSSWLRLRNLGPRELIQYFYVSLVQRAASLGWERRRGQTAYEYSRDLADRLPDRRSEVTALTDAFVHAKYSRRTVAQEDAQRARRPWERLRGELQTRRRASRVAGWFGLGRQS</sequence>
<evidence type="ECO:0000256" key="1">
    <source>
        <dbReference type="SAM" id="MobiDB-lite"/>
    </source>
</evidence>
<feature type="compositionally biased region" description="Low complexity" evidence="1">
    <location>
        <begin position="186"/>
        <end position="199"/>
    </location>
</feature>
<keyword evidence="2" id="KW-1133">Transmembrane helix</keyword>
<name>A0A6J4J2K0_9CHLR</name>
<feature type="transmembrane region" description="Helical" evidence="2">
    <location>
        <begin position="77"/>
        <end position="95"/>
    </location>
</feature>
<feature type="transmembrane region" description="Helical" evidence="2">
    <location>
        <begin position="315"/>
        <end position="337"/>
    </location>
</feature>
<dbReference type="EMBL" id="CADCTC010000170">
    <property type="protein sequence ID" value="CAA9267359.1"/>
    <property type="molecule type" value="Genomic_DNA"/>
</dbReference>
<keyword evidence="2" id="KW-0472">Membrane</keyword>
<gene>
    <name evidence="4" type="ORF">AVDCRST_MAG77-3726</name>
</gene>
<feature type="transmembrane region" description="Helical" evidence="2">
    <location>
        <begin position="40"/>
        <end position="57"/>
    </location>
</feature>
<feature type="transmembrane region" description="Helical" evidence="2">
    <location>
        <begin position="237"/>
        <end position="257"/>
    </location>
</feature>
<feature type="transmembrane region" description="Helical" evidence="2">
    <location>
        <begin position="12"/>
        <end position="34"/>
    </location>
</feature>
<evidence type="ECO:0000313" key="4">
    <source>
        <dbReference type="EMBL" id="CAA9267359.1"/>
    </source>
</evidence>
<organism evidence="4">
    <name type="scientific">uncultured Chloroflexota bacterium</name>
    <dbReference type="NCBI Taxonomy" id="166587"/>
    <lineage>
        <taxon>Bacteria</taxon>
        <taxon>Bacillati</taxon>
        <taxon>Chloroflexota</taxon>
        <taxon>environmental samples</taxon>
    </lineage>
</organism>
<dbReference type="InterPro" id="IPR025403">
    <property type="entry name" value="TgpA-like_C"/>
</dbReference>
<evidence type="ECO:0000259" key="3">
    <source>
        <dbReference type="Pfam" id="PF13559"/>
    </source>
</evidence>
<reference evidence="4" key="1">
    <citation type="submission" date="2020-02" db="EMBL/GenBank/DDBJ databases">
        <authorList>
            <person name="Meier V. D."/>
        </authorList>
    </citation>
    <scope>NUCLEOTIDE SEQUENCE</scope>
    <source>
        <strain evidence="4">AVDCRST_MAG77</strain>
    </source>
</reference>
<protein>
    <recommendedName>
        <fullName evidence="3">Protein-glutamine gamma-glutamyltransferase-like C-terminal domain-containing protein</fullName>
    </recommendedName>
</protein>
<feature type="region of interest" description="Disordered" evidence="1">
    <location>
        <begin position="184"/>
        <end position="221"/>
    </location>
</feature>
<proteinExistence type="predicted"/>
<feature type="transmembrane region" description="Helical" evidence="2">
    <location>
        <begin position="277"/>
        <end position="294"/>
    </location>
</feature>
<feature type="transmembrane region" description="Helical" evidence="2">
    <location>
        <begin position="424"/>
        <end position="443"/>
    </location>
</feature>
<keyword evidence="2" id="KW-0812">Transmembrane</keyword>
<dbReference type="Pfam" id="PF13559">
    <property type="entry name" value="DUF4129"/>
    <property type="match status" value="1"/>
</dbReference>
<accession>A0A6J4J2K0</accession>
<evidence type="ECO:0000256" key="2">
    <source>
        <dbReference type="SAM" id="Phobius"/>
    </source>
</evidence>
<dbReference type="AlphaFoldDB" id="A0A6J4J2K0"/>
<feature type="transmembrane region" description="Helical" evidence="2">
    <location>
        <begin position="115"/>
        <end position="133"/>
    </location>
</feature>
<feature type="transmembrane region" description="Helical" evidence="2">
    <location>
        <begin position="357"/>
        <end position="383"/>
    </location>
</feature>